<dbReference type="ExpressionAtlas" id="Q9SLL1">
    <property type="expression patterns" value="baseline and differential"/>
</dbReference>
<reference key="2">
    <citation type="journal article" date="2000" name="Nature">
        <title>Sequence and analysis of chromosome 1 of the plant Arabidopsis thaliana.</title>
        <authorList>
            <person name="Theologis A."/>
            <person name="Ecker J.R."/>
            <person name="Palm C.J."/>
            <person name="Federspiel N.A."/>
            <person name="Kaul S."/>
            <person name="White O."/>
            <person name="Alonso J."/>
            <person name="Altafi H."/>
            <person name="Araujo R."/>
            <person name="Bowman C.L."/>
            <person name="Brooks S.Y."/>
            <person name="Buehler E."/>
            <person name="Chan A."/>
            <person name="Chao Q."/>
            <person name="Chen H."/>
            <person name="Cheuk R.F."/>
            <person name="Chin C.W."/>
            <person name="Chung M.K."/>
            <person name="Conn L."/>
            <person name="Conway A.B."/>
            <person name="Conway A.R."/>
            <person name="Creasy T.H."/>
            <person name="Dewar K."/>
            <person name="Dunn P."/>
            <person name="Etgu P."/>
            <person name="Feldblyum T.V."/>
            <person name="Feng J."/>
            <person name="Fong B."/>
            <person name="Fujii C.Y."/>
            <person name="Gill J.E."/>
            <person name="Goldsmith A.D."/>
            <person name="Haas B."/>
            <person name="Hansen N.F."/>
            <person name="Hughes B."/>
            <person name="Huizar L."/>
            <person name="Hunter J.L."/>
            <person name="Jenkins J."/>
            <person name="Johnson-Hopson C."/>
            <person name="Khan S."/>
            <person name="Khaykin E."/>
            <person name="Kim C.J."/>
            <person name="Koo H.L."/>
            <person name="Kremenetskaia I."/>
            <person name="Kurtz D.B."/>
            <person name="Kwan A."/>
            <person name="Lam B."/>
            <person name="Langin-Hooper S."/>
            <person name="Lee A."/>
            <person name="Lee J.M."/>
            <person name="Lenz C.A."/>
            <person name="Li J.H."/>
            <person name="Li Y."/>
            <person name="Lin X."/>
            <person name="Liu S.X."/>
            <person name="Liu Z.A."/>
            <person name="Luros J.S."/>
            <person name="Maiti R."/>
            <person name="Marziali A."/>
            <person name="Militscher J."/>
            <person name="Miranda M."/>
            <person name="Nguyen M."/>
            <person name="Nierman W.C."/>
            <person name="Osborne B.I."/>
            <person name="Pai G."/>
            <person name="Peterson J."/>
            <person name="Pham P.K."/>
            <person name="Rizzo M."/>
            <person name="Rooney T."/>
            <person name="Rowley D."/>
            <person name="Sakano H."/>
            <person name="Salzberg S.L."/>
            <person name="Schwartz J.R."/>
            <person name="Shinn P."/>
            <person name="Southwick A.M."/>
            <person name="Sun H."/>
            <person name="Tallon L.J."/>
            <person name="Tambunga G."/>
            <person name="Toriumi M.J."/>
            <person name="Town C.D."/>
            <person name="Utterback T."/>
            <person name="Van Aken S."/>
            <person name="Vaysberg M."/>
            <person name="Vysotskaia V.S."/>
            <person name="Walker M."/>
            <person name="Wu D."/>
            <person name="Yu G."/>
            <person name="Fraser C.M."/>
            <person name="Venter J.C."/>
            <person name="Davis R.W."/>
        </authorList>
    </citation>
    <scope>NUCLEOTIDE SEQUENCE [LARGE SCALE GENOMIC DNA]</scope>
    <source>
        <strain>cv. Columbia</strain>
    </source>
</reference>
<dbReference type="PANTHER" id="PTHR46666:SF10">
    <property type="entry name" value="RIBOSOMAL PROTEIN L18AE FAMILY"/>
    <property type="match status" value="1"/>
</dbReference>
<dbReference type="PANTHER" id="PTHR46666">
    <property type="entry name" value="60S RIBOSOMAL L18A-LIKE PROTEIN"/>
    <property type="match status" value="1"/>
</dbReference>
<sequence length="134" mass="15381">MLLADLEEQKKGKYVLIRDDAEDSELGQFYKPLPCFGFGIGWFSIRLPVCVVRFDILCCTCDHRACASFSFFLIDPQETEKRMELRVEALTIRICIASMSCCLNHHLIIINYFIKAAPWNLTSKHCGKKPFKGL</sequence>
<protein>
    <submittedName>
        <fullName evidence="1">Uncharacterized protein F20D21.3</fullName>
    </submittedName>
</protein>
<proteinExistence type="predicted"/>
<organism evidence="1">
    <name type="scientific">Arabidopsis thaliana</name>
    <name type="common">Mouse-ear cress</name>
    <dbReference type="NCBI Taxonomy" id="3702"/>
    <lineage>
        <taxon>Eukaryota</taxon>
        <taxon>Viridiplantae</taxon>
        <taxon>Streptophyta</taxon>
        <taxon>Embryophyta</taxon>
        <taxon>Tracheophyta</taxon>
        <taxon>Spermatophyta</taxon>
        <taxon>Magnoliopsida</taxon>
        <taxon>eudicotyledons</taxon>
        <taxon>Gunneridae</taxon>
        <taxon>Pentapetalae</taxon>
        <taxon>rosids</taxon>
        <taxon>malvids</taxon>
        <taxon>Brassicales</taxon>
        <taxon>Brassicaceae</taxon>
        <taxon>Camelineae</taxon>
        <taxon>Arabidopsis</taxon>
    </lineage>
</organism>
<dbReference type="AlphaFoldDB" id="Q9SLL1"/>
<dbReference type="EMBL" id="AC005287">
    <property type="protein sequence ID" value="AAD25601.1"/>
    <property type="molecule type" value="Genomic_DNA"/>
</dbReference>
<dbReference type="PIR" id="D96583">
    <property type="entry name" value="D96583"/>
</dbReference>
<evidence type="ECO:0000313" key="1">
    <source>
        <dbReference type="EMBL" id="AAD25601.1"/>
    </source>
</evidence>
<reference evidence="1" key="1">
    <citation type="submission" date="1999-12" db="EMBL/GenBank/DDBJ databases">
        <authorList>
            <person name="Federspiel N.A."/>
            <person name="Palm C.J."/>
            <person name="Conway A.B."/>
            <person name="Conn L."/>
            <person name="Hansen N.F."/>
            <person name="Altafi H."/>
            <person name="Araujo R."/>
            <person name="Huizar L."/>
            <person name="Rowley D."/>
            <person name="Buehler E."/>
            <person name="Dunn P."/>
            <person name="Gonzalez A."/>
            <person name="Kremenetskaia I."/>
            <person name="Kim C."/>
            <person name="Lenz C."/>
            <person name="Li J."/>
            <person name="Liu S."/>
            <person name="Luros S."/>
            <person name="Schwartz J."/>
            <person name="Shinn P."/>
            <person name="Toriumi M."/>
            <person name="Vysotskaia V.S."/>
            <person name="Walker M."/>
            <person name="Yu G."/>
            <person name="Ecker J."/>
            <person name="Theologis A."/>
            <person name="Davis R.W."/>
        </authorList>
    </citation>
    <scope>NUCLEOTIDE SEQUENCE</scope>
</reference>
<name>Q9SLL1_ARATH</name>
<gene>
    <name evidence="1" type="primary">F20D21.3</name>
</gene>
<accession>Q9SLL1</accession>